<sequence length="96" mass="10278">MTRAIVSWTFGTEGRPIRKLAAAGKDSDQHLKLAKAHDTQVRNRLLVSLSAAVVLPLGTVLIAETAPTYGRWGLLAGLVGMLGLIGTPADRQVFDR</sequence>
<feature type="transmembrane region" description="Helical" evidence="1">
    <location>
        <begin position="69"/>
        <end position="89"/>
    </location>
</feature>
<name>A0ABW3DKG8_9ACTN</name>
<proteinExistence type="predicted"/>
<evidence type="ECO:0000313" key="3">
    <source>
        <dbReference type="Proteomes" id="UP001597024"/>
    </source>
</evidence>
<organism evidence="2 3">
    <name type="scientific">Streptosporangium algeriense</name>
    <dbReference type="NCBI Taxonomy" id="1682748"/>
    <lineage>
        <taxon>Bacteria</taxon>
        <taxon>Bacillati</taxon>
        <taxon>Actinomycetota</taxon>
        <taxon>Actinomycetes</taxon>
        <taxon>Streptosporangiales</taxon>
        <taxon>Streptosporangiaceae</taxon>
        <taxon>Streptosporangium</taxon>
    </lineage>
</organism>
<reference evidence="3" key="1">
    <citation type="journal article" date="2019" name="Int. J. Syst. Evol. Microbiol.">
        <title>The Global Catalogue of Microorganisms (GCM) 10K type strain sequencing project: providing services to taxonomists for standard genome sequencing and annotation.</title>
        <authorList>
            <consortium name="The Broad Institute Genomics Platform"/>
            <consortium name="The Broad Institute Genome Sequencing Center for Infectious Disease"/>
            <person name="Wu L."/>
            <person name="Ma J."/>
        </authorList>
    </citation>
    <scope>NUCLEOTIDE SEQUENCE [LARGE SCALE GENOMIC DNA]</scope>
    <source>
        <strain evidence="3">CCUG 62974</strain>
    </source>
</reference>
<dbReference type="EMBL" id="JBHTHX010000160">
    <property type="protein sequence ID" value="MFD0884400.1"/>
    <property type="molecule type" value="Genomic_DNA"/>
</dbReference>
<comment type="caution">
    <text evidence="2">The sequence shown here is derived from an EMBL/GenBank/DDBJ whole genome shotgun (WGS) entry which is preliminary data.</text>
</comment>
<accession>A0ABW3DKG8</accession>
<evidence type="ECO:0000313" key="2">
    <source>
        <dbReference type="EMBL" id="MFD0884400.1"/>
    </source>
</evidence>
<protein>
    <submittedName>
        <fullName evidence="2">Uncharacterized protein</fullName>
    </submittedName>
</protein>
<gene>
    <name evidence="2" type="ORF">ACFQ08_07515</name>
</gene>
<keyword evidence="3" id="KW-1185">Reference proteome</keyword>
<dbReference type="Proteomes" id="UP001597024">
    <property type="component" value="Unassembled WGS sequence"/>
</dbReference>
<keyword evidence="1" id="KW-0812">Transmembrane</keyword>
<feature type="transmembrane region" description="Helical" evidence="1">
    <location>
        <begin position="45"/>
        <end position="63"/>
    </location>
</feature>
<keyword evidence="1" id="KW-1133">Transmembrane helix</keyword>
<evidence type="ECO:0000256" key="1">
    <source>
        <dbReference type="SAM" id="Phobius"/>
    </source>
</evidence>
<keyword evidence="1" id="KW-0472">Membrane</keyword>